<dbReference type="PROSITE" id="PS51737">
    <property type="entry name" value="RECOMBINASE_DNA_BIND"/>
    <property type="match status" value="1"/>
</dbReference>
<dbReference type="Proteomes" id="UP000289166">
    <property type="component" value="Unassembled WGS sequence"/>
</dbReference>
<dbReference type="EMBL" id="RLII01000001">
    <property type="protein sequence ID" value="RXE60437.1"/>
    <property type="molecule type" value="Genomic_DNA"/>
</dbReference>
<proteinExistence type="predicted"/>
<dbReference type="InterPro" id="IPR011109">
    <property type="entry name" value="DNA_bind_recombinase_dom"/>
</dbReference>
<gene>
    <name evidence="2" type="ORF">EFD62_00400</name>
</gene>
<dbReference type="GO" id="GO:0003677">
    <property type="term" value="F:DNA binding"/>
    <property type="evidence" value="ECO:0007669"/>
    <property type="project" value="InterPro"/>
</dbReference>
<dbReference type="RefSeq" id="WP_128705543.1">
    <property type="nucleotide sequence ID" value="NZ_RLII01000001.1"/>
</dbReference>
<reference evidence="3" key="1">
    <citation type="submission" date="2018-11" db="EMBL/GenBank/DDBJ databases">
        <title>Genome sequencing of a novel mesophilic and cellulolytic organism within the genus Hungateiclostridium.</title>
        <authorList>
            <person name="Rettenmaier R."/>
            <person name="Liebl W."/>
            <person name="Zverlov V."/>
        </authorList>
    </citation>
    <scope>NUCLEOTIDE SEQUENCE [LARGE SCALE GENOMIC DNA]</scope>
    <source>
        <strain evidence="3">N2K1</strain>
    </source>
</reference>
<keyword evidence="3" id="KW-1185">Reference proteome</keyword>
<dbReference type="OrthoDB" id="2188903at2"/>
<dbReference type="InterPro" id="IPR038109">
    <property type="entry name" value="DNA_bind_recomb_sf"/>
</dbReference>
<feature type="domain" description="Recombinase" evidence="1">
    <location>
        <begin position="5"/>
        <end position="91"/>
    </location>
</feature>
<name>A0A4Q0I8T7_9FIRM</name>
<sequence length="143" mass="16135">MAHTPYGYIIKNGIAVIDDRSANQVKELFHAYLSGLSLADAAKRAGIKRCHSSIAKMLTCKRYLGDAFYPPIIDEDTFKQAEAEKIKRAWMLGRIREQVEPKNSLVRMRFSAPSPETLYEDPFTQAEYAYSLIESEVIADGQS</sequence>
<evidence type="ECO:0000313" key="2">
    <source>
        <dbReference type="EMBL" id="RXE60437.1"/>
    </source>
</evidence>
<evidence type="ECO:0000313" key="3">
    <source>
        <dbReference type="Proteomes" id="UP000289166"/>
    </source>
</evidence>
<organism evidence="2 3">
    <name type="scientific">Acetivibrio mesophilus</name>
    <dbReference type="NCBI Taxonomy" id="2487273"/>
    <lineage>
        <taxon>Bacteria</taxon>
        <taxon>Bacillati</taxon>
        <taxon>Bacillota</taxon>
        <taxon>Clostridia</taxon>
        <taxon>Eubacteriales</taxon>
        <taxon>Oscillospiraceae</taxon>
        <taxon>Acetivibrio</taxon>
    </lineage>
</organism>
<dbReference type="GO" id="GO:0000150">
    <property type="term" value="F:DNA strand exchange activity"/>
    <property type="evidence" value="ECO:0007669"/>
    <property type="project" value="InterPro"/>
</dbReference>
<dbReference type="Gene3D" id="3.90.1750.20">
    <property type="entry name" value="Putative Large Serine Recombinase, Chain B, Domain 2"/>
    <property type="match status" value="1"/>
</dbReference>
<comment type="caution">
    <text evidence="2">The sequence shown here is derived from an EMBL/GenBank/DDBJ whole genome shotgun (WGS) entry which is preliminary data.</text>
</comment>
<dbReference type="AlphaFoldDB" id="A0A4Q0I8T7"/>
<evidence type="ECO:0000259" key="1">
    <source>
        <dbReference type="PROSITE" id="PS51737"/>
    </source>
</evidence>
<accession>A0A4Q0I8T7</accession>
<protein>
    <submittedName>
        <fullName evidence="2">Recombinase</fullName>
    </submittedName>
</protein>